<protein>
    <submittedName>
        <fullName evidence="2">Uncharacterized protein</fullName>
    </submittedName>
</protein>
<dbReference type="Proteomes" id="UP000069015">
    <property type="component" value="Chromosome 1"/>
</dbReference>
<accession>A0A0U3GYA0</accession>
<dbReference type="RefSeq" id="WP_058797153.1">
    <property type="nucleotide sequence ID" value="NZ_CP013611.1"/>
</dbReference>
<feature type="transmembrane region" description="Helical" evidence="1">
    <location>
        <begin position="177"/>
        <end position="195"/>
    </location>
</feature>
<gene>
    <name evidence="2" type="ORF">AT705_14775</name>
</gene>
<dbReference type="EMBL" id="CP013611">
    <property type="protein sequence ID" value="ALU44099.1"/>
    <property type="molecule type" value="Genomic_DNA"/>
</dbReference>
<name>A0A0U3GYA0_9GAMM</name>
<sequence length="207" mass="24031">MVFAVHFRSINKPLLMATVALSLLLVILRDATFYVFSAYSLLLIGLFIIGVRLREVNLCGLTGLALFPIVYENLLFTTGLISLTSETQNRLFQNSLIFGLHFIKELILLVLLIYRMEISKRLFPNRSIYYTFADTLLPWLCLLTAIFSFLALFENYLRNGRGYDITFFFYAFEITGYLFYSSVCGILLVLTLLTYQKRRLILYDRET</sequence>
<keyword evidence="1" id="KW-0472">Membrane</keyword>
<keyword evidence="1" id="KW-1133">Transmembrane helix</keyword>
<feature type="transmembrane region" description="Helical" evidence="1">
    <location>
        <begin position="95"/>
        <end position="114"/>
    </location>
</feature>
<feature type="transmembrane region" description="Helical" evidence="1">
    <location>
        <begin position="34"/>
        <end position="51"/>
    </location>
</feature>
<proteinExistence type="predicted"/>
<keyword evidence="1" id="KW-0812">Transmembrane</keyword>
<dbReference type="AlphaFoldDB" id="A0A0U3GYA0"/>
<feature type="transmembrane region" description="Helical" evidence="1">
    <location>
        <begin position="12"/>
        <end position="28"/>
    </location>
</feature>
<evidence type="ECO:0000313" key="2">
    <source>
        <dbReference type="EMBL" id="ALU44099.1"/>
    </source>
</evidence>
<evidence type="ECO:0000313" key="3">
    <source>
        <dbReference type="Proteomes" id="UP000069015"/>
    </source>
</evidence>
<dbReference type="KEGG" id="prr:AT705_14775"/>
<organism evidence="2 3">
    <name type="scientific">Pseudoalteromonas rubra</name>
    <dbReference type="NCBI Taxonomy" id="43658"/>
    <lineage>
        <taxon>Bacteria</taxon>
        <taxon>Pseudomonadati</taxon>
        <taxon>Pseudomonadota</taxon>
        <taxon>Gammaproteobacteria</taxon>
        <taxon>Alteromonadales</taxon>
        <taxon>Pseudoalteromonadaceae</taxon>
        <taxon>Pseudoalteromonas</taxon>
    </lineage>
</organism>
<feature type="transmembrane region" description="Helical" evidence="1">
    <location>
        <begin position="135"/>
        <end position="157"/>
    </location>
</feature>
<evidence type="ECO:0000256" key="1">
    <source>
        <dbReference type="SAM" id="Phobius"/>
    </source>
</evidence>
<feature type="transmembrane region" description="Helical" evidence="1">
    <location>
        <begin position="58"/>
        <end position="83"/>
    </location>
</feature>
<reference evidence="2 3" key="1">
    <citation type="submission" date="2015-12" db="EMBL/GenBank/DDBJ databases">
        <title>Complete genome sequence of Pseudoalteromonas rubra SCSIO 6842, harboring a conjugative plasmid.</title>
        <authorList>
            <person name="Li B."/>
            <person name="Wang X."/>
        </authorList>
    </citation>
    <scope>NUCLEOTIDE SEQUENCE [LARGE SCALE GENOMIC DNA]</scope>
    <source>
        <strain evidence="2 3">SCSIO 6842</strain>
    </source>
</reference>